<sequence length="507" mass="51125">MRPSLSRRGSTRLPAAPTGVLALVLALVLAACGSQVAPGDLAGGVGGAGGYAGSGPGGTDAAGYDATGPDSSGGGSVPGTAGSVGGAASAGSAGGVDSGSGATGGGAGAGGAGPGGGGDGGAPVAMGSCRGFSNGPGITDSTITIGNASDISGPVPGLFEAAQDATKAFVTYFNAANPDGICGRSLVLRNYDSRTDAGADQQAYADACENVFAMVGSMSAFDSGGASAAEGCGLPDLRSTGVTHARQACATCFGAQSTIAGEVNNAVADYALENFPAAARSAAMLYVNAGASAENGRIMPQAMTKRGMVFKYVQGIEVSEFNYAPFVQALKEKGIRYVQMIGAVPQFVRMAQAMEQQAYEPDVFMFDPTAYNPGLIEQGGEAVEGATVYTNFVPFEEAGRSAETRLYLDWLQQSKPGAVPDFFGVFSWSAARLFVEKIAALGGRVSRSALVDAVRKVDDWTANGLHAPQRVGPKHTGDCFRFVQVRNGRWVPVGGSKYLCNGTTAVE</sequence>
<feature type="region of interest" description="Disordered" evidence="3">
    <location>
        <begin position="62"/>
        <end position="105"/>
    </location>
</feature>
<dbReference type="STRING" id="1300347.I601_1860"/>
<evidence type="ECO:0000256" key="1">
    <source>
        <dbReference type="ARBA" id="ARBA00010062"/>
    </source>
</evidence>
<keyword evidence="6" id="KW-1185">Reference proteome</keyword>
<evidence type="ECO:0000313" key="5">
    <source>
        <dbReference type="EMBL" id="ANH38291.1"/>
    </source>
</evidence>
<dbReference type="Pfam" id="PF13458">
    <property type="entry name" value="Peripla_BP_6"/>
    <property type="match status" value="1"/>
</dbReference>
<evidence type="ECO:0000256" key="2">
    <source>
        <dbReference type="ARBA" id="ARBA00022729"/>
    </source>
</evidence>
<keyword evidence="2" id="KW-0732">Signal</keyword>
<dbReference type="AlphaFoldDB" id="A0A1A9GLE2"/>
<feature type="domain" description="Leucine-binding protein" evidence="4">
    <location>
        <begin position="142"/>
        <end position="488"/>
    </location>
</feature>
<name>A0A1A9GLE2_9ACTN</name>
<dbReference type="InterPro" id="IPR028082">
    <property type="entry name" value="Peripla_BP_I"/>
</dbReference>
<proteinExistence type="inferred from homology"/>
<evidence type="ECO:0000259" key="4">
    <source>
        <dbReference type="Pfam" id="PF13458"/>
    </source>
</evidence>
<comment type="similarity">
    <text evidence="1">Belongs to the leucine-binding protein family.</text>
</comment>
<gene>
    <name evidence="5" type="ORF">I601_1860</name>
</gene>
<accession>A0A1A9GLE2</accession>
<protein>
    <recommendedName>
        <fullName evidence="4">Leucine-binding protein domain-containing protein</fullName>
    </recommendedName>
</protein>
<dbReference type="EMBL" id="CP015079">
    <property type="protein sequence ID" value="ANH38291.1"/>
    <property type="molecule type" value="Genomic_DNA"/>
</dbReference>
<evidence type="ECO:0000256" key="3">
    <source>
        <dbReference type="SAM" id="MobiDB-lite"/>
    </source>
</evidence>
<dbReference type="PROSITE" id="PS51257">
    <property type="entry name" value="PROKAR_LIPOPROTEIN"/>
    <property type="match status" value="1"/>
</dbReference>
<reference evidence="5 6" key="1">
    <citation type="submission" date="2016-03" db="EMBL/GenBank/DDBJ databases">
        <title>Complete genome sequence of a soil Actinobacterium, Nocardioides dokdonensis FR1436.</title>
        <authorList>
            <person name="Kwon S.-K."/>
            <person name="Kim K."/>
            <person name="Kim J.F."/>
        </authorList>
    </citation>
    <scope>NUCLEOTIDE SEQUENCE [LARGE SCALE GENOMIC DNA]</scope>
    <source>
        <strain evidence="5 6">FR1436</strain>
    </source>
</reference>
<dbReference type="RefSeq" id="WP_068108537.1">
    <property type="nucleotide sequence ID" value="NZ_CP015079.1"/>
</dbReference>
<feature type="compositionally biased region" description="Gly residues" evidence="3">
    <location>
        <begin position="92"/>
        <end position="105"/>
    </location>
</feature>
<dbReference type="OrthoDB" id="3764616at2"/>
<dbReference type="PATRIC" id="fig|1300347.3.peg.1862"/>
<dbReference type="Proteomes" id="UP000077868">
    <property type="component" value="Chromosome"/>
</dbReference>
<dbReference type="KEGG" id="ndk:I601_1860"/>
<evidence type="ECO:0000313" key="6">
    <source>
        <dbReference type="Proteomes" id="UP000077868"/>
    </source>
</evidence>
<organism evidence="5 6">
    <name type="scientific">Nocardioides dokdonensis FR1436</name>
    <dbReference type="NCBI Taxonomy" id="1300347"/>
    <lineage>
        <taxon>Bacteria</taxon>
        <taxon>Bacillati</taxon>
        <taxon>Actinomycetota</taxon>
        <taxon>Actinomycetes</taxon>
        <taxon>Propionibacteriales</taxon>
        <taxon>Nocardioidaceae</taxon>
        <taxon>Nocardioides</taxon>
    </lineage>
</organism>
<dbReference type="InterPro" id="IPR028081">
    <property type="entry name" value="Leu-bd"/>
</dbReference>
<feature type="compositionally biased region" description="Gly residues" evidence="3">
    <location>
        <begin position="71"/>
        <end position="85"/>
    </location>
</feature>
<dbReference type="SUPFAM" id="SSF53822">
    <property type="entry name" value="Periplasmic binding protein-like I"/>
    <property type="match status" value="1"/>
</dbReference>
<dbReference type="PANTHER" id="PTHR47235">
    <property type="entry name" value="BLR6548 PROTEIN"/>
    <property type="match status" value="1"/>
</dbReference>
<dbReference type="Gene3D" id="3.40.50.2300">
    <property type="match status" value="2"/>
</dbReference>
<dbReference type="PANTHER" id="PTHR47235:SF1">
    <property type="entry name" value="BLR6548 PROTEIN"/>
    <property type="match status" value="1"/>
</dbReference>